<keyword evidence="2" id="KW-1185">Reference proteome</keyword>
<dbReference type="AlphaFoldDB" id="A0A7W7QH38"/>
<proteinExistence type="predicted"/>
<organism evidence="1 2">
    <name type="scientific">Streptosporangium saharense</name>
    <dbReference type="NCBI Taxonomy" id="1706840"/>
    <lineage>
        <taxon>Bacteria</taxon>
        <taxon>Bacillati</taxon>
        <taxon>Actinomycetota</taxon>
        <taxon>Actinomycetes</taxon>
        <taxon>Streptosporangiales</taxon>
        <taxon>Streptosporangiaceae</taxon>
        <taxon>Streptosporangium</taxon>
    </lineage>
</organism>
<reference evidence="1 2" key="1">
    <citation type="submission" date="2020-08" db="EMBL/GenBank/DDBJ databases">
        <title>Genomic Encyclopedia of Type Strains, Phase III (KMG-III): the genomes of soil and plant-associated and newly described type strains.</title>
        <authorList>
            <person name="Whitman W."/>
        </authorList>
    </citation>
    <scope>NUCLEOTIDE SEQUENCE [LARGE SCALE GENOMIC DNA]</scope>
    <source>
        <strain evidence="1 2">CECT 8840</strain>
    </source>
</reference>
<protein>
    <submittedName>
        <fullName evidence="1">Uncharacterized protein</fullName>
    </submittedName>
</protein>
<name>A0A7W7QH38_9ACTN</name>
<dbReference type="RefSeq" id="WP_184712131.1">
    <property type="nucleotide sequence ID" value="NZ_JACHJP010000001.1"/>
</dbReference>
<evidence type="ECO:0000313" key="1">
    <source>
        <dbReference type="EMBL" id="MBB4913343.1"/>
    </source>
</evidence>
<sequence>MNNLRHAYLYWQPVGHLSGCRRPAWDVQTFSLEHSSGVSELGMRAVCWGCGTVHDLTTRITPDTDLDANAPGIDTGVEGMRSEAHQRLTATWVTGYGQPAIKAAGLWLHPGPAVLRRPATTPDPVGYFVTTTPDIPRTAADIAGVISRSRGARGGVVWSAGVSYDPPTATRHGLPSRGAAARWIAATIAAQTARP</sequence>
<accession>A0A7W7QH38</accession>
<dbReference type="Proteomes" id="UP000552644">
    <property type="component" value="Unassembled WGS sequence"/>
</dbReference>
<dbReference type="EMBL" id="JACHJP010000001">
    <property type="protein sequence ID" value="MBB4913343.1"/>
    <property type="molecule type" value="Genomic_DNA"/>
</dbReference>
<comment type="caution">
    <text evidence="1">The sequence shown here is derived from an EMBL/GenBank/DDBJ whole genome shotgun (WGS) entry which is preliminary data.</text>
</comment>
<evidence type="ECO:0000313" key="2">
    <source>
        <dbReference type="Proteomes" id="UP000552644"/>
    </source>
</evidence>
<gene>
    <name evidence="1" type="ORF">FHS44_000415</name>
</gene>